<dbReference type="InterPro" id="IPR051320">
    <property type="entry name" value="Viral_Replic_Matur_Polypro"/>
</dbReference>
<dbReference type="InterPro" id="IPR000477">
    <property type="entry name" value="RT_dom"/>
</dbReference>
<comment type="similarity">
    <text evidence="1">Belongs to the beta type-B retroviral polymerase family. HERV class-II K(HML-2) pol subfamily.</text>
</comment>
<feature type="domain" description="Integrase catalytic" evidence="4">
    <location>
        <begin position="366"/>
        <end position="544"/>
    </location>
</feature>
<evidence type="ECO:0000256" key="2">
    <source>
        <dbReference type="ARBA" id="ARBA00012180"/>
    </source>
</evidence>
<keyword evidence="6" id="KW-1185">Reference proteome</keyword>
<protein>
    <recommendedName>
        <fullName evidence="2">ribonuclease H</fullName>
        <ecNumber evidence="2">3.1.26.4</ecNumber>
    </recommendedName>
</protein>
<evidence type="ECO:0000259" key="3">
    <source>
        <dbReference type="PROSITE" id="PS50878"/>
    </source>
</evidence>
<dbReference type="Pfam" id="PF00078">
    <property type="entry name" value="RVT_1"/>
    <property type="match status" value="1"/>
</dbReference>
<dbReference type="InterPro" id="IPR036397">
    <property type="entry name" value="RNaseH_sf"/>
</dbReference>
<dbReference type="InterPro" id="IPR012337">
    <property type="entry name" value="RNaseH-like_sf"/>
</dbReference>
<dbReference type="Pfam" id="PF00075">
    <property type="entry name" value="RNase_H"/>
    <property type="match status" value="1"/>
</dbReference>
<name>A0ABR3NIY1_9TELE</name>
<dbReference type="Gene3D" id="3.10.20.370">
    <property type="match status" value="1"/>
</dbReference>
<dbReference type="PROSITE" id="PS50878">
    <property type="entry name" value="RT_POL"/>
    <property type="match status" value="1"/>
</dbReference>
<dbReference type="InterPro" id="IPR002156">
    <property type="entry name" value="RNaseH_domain"/>
</dbReference>
<evidence type="ECO:0000256" key="1">
    <source>
        <dbReference type="ARBA" id="ARBA00010879"/>
    </source>
</evidence>
<dbReference type="Gene3D" id="3.30.420.10">
    <property type="entry name" value="Ribonuclease H-like superfamily/Ribonuclease H"/>
    <property type="match status" value="2"/>
</dbReference>
<dbReference type="Gene3D" id="3.30.70.270">
    <property type="match status" value="2"/>
</dbReference>
<accession>A0ABR3NIY1</accession>
<dbReference type="InterPro" id="IPR043128">
    <property type="entry name" value="Rev_trsase/Diguanyl_cyclase"/>
</dbReference>
<dbReference type="EC" id="3.1.26.4" evidence="2"/>
<dbReference type="Pfam" id="PF17919">
    <property type="entry name" value="RT_RNaseH_2"/>
    <property type="match status" value="1"/>
</dbReference>
<reference evidence="5 6" key="1">
    <citation type="submission" date="2023-09" db="EMBL/GenBank/DDBJ databases">
        <authorList>
            <person name="Wang M."/>
        </authorList>
    </citation>
    <scope>NUCLEOTIDE SEQUENCE [LARGE SCALE GENOMIC DNA]</scope>
    <source>
        <strain evidence="5">GT-2023</strain>
        <tissue evidence="5">Liver</tissue>
    </source>
</reference>
<organism evidence="5 6">
    <name type="scientific">Cirrhinus molitorella</name>
    <name type="common">mud carp</name>
    <dbReference type="NCBI Taxonomy" id="172907"/>
    <lineage>
        <taxon>Eukaryota</taxon>
        <taxon>Metazoa</taxon>
        <taxon>Chordata</taxon>
        <taxon>Craniata</taxon>
        <taxon>Vertebrata</taxon>
        <taxon>Euteleostomi</taxon>
        <taxon>Actinopterygii</taxon>
        <taxon>Neopterygii</taxon>
        <taxon>Teleostei</taxon>
        <taxon>Ostariophysi</taxon>
        <taxon>Cypriniformes</taxon>
        <taxon>Cyprinidae</taxon>
        <taxon>Labeoninae</taxon>
        <taxon>Labeonini</taxon>
        <taxon>Cirrhinus</taxon>
    </lineage>
</organism>
<evidence type="ECO:0000313" key="6">
    <source>
        <dbReference type="Proteomes" id="UP001558613"/>
    </source>
</evidence>
<dbReference type="SUPFAM" id="SSF56672">
    <property type="entry name" value="DNA/RNA polymerases"/>
    <property type="match status" value="1"/>
</dbReference>
<evidence type="ECO:0000313" key="5">
    <source>
        <dbReference type="EMBL" id="KAL1276948.1"/>
    </source>
</evidence>
<dbReference type="SUPFAM" id="SSF53098">
    <property type="entry name" value="Ribonuclease H-like"/>
    <property type="match status" value="2"/>
</dbReference>
<dbReference type="PANTHER" id="PTHR33064">
    <property type="entry name" value="POL PROTEIN"/>
    <property type="match status" value="1"/>
</dbReference>
<dbReference type="PROSITE" id="PS50994">
    <property type="entry name" value="INTEGRASE"/>
    <property type="match status" value="1"/>
</dbReference>
<sequence>MQNSPTWYHQAVRRDLCDPECPVKQSTMIQYVDDILVGSTDHEVHKNELTALLDYLQKKGHKCSFHKAQIAKNQVTFLGQTIGAGNRSITQDRAASVKAIPPPTTIKTLRSFLGTAGYCRPWIEDYASIAQPLYDLLKGQVKDSDTVCMEEIHLKAFNDLKRALCQAPALGIAQSDRPFVLYVHEHLGFMTACLMQDNGGSLRPIHYYSGKLDIVAQGMGPCLRAVQAVHLALQASSGMVLGQTVNVRCPHAVSALMNQAKVTSVTSSRWGNWLTTLTAPNIVLQRAPVTNPSSCMMSAMTEVVLEDEGEMTHDCVTLTYAPMSEITETPIENAEFELFVDGSAQVIEGNRHAGYAVTSTTEVVASGRLPDHFSAQAAELVALTRACTLASGSVANIYTDSSTAQKTILPPESIVALYKDAPLYEAWTWLDKGATVDSSGCWTKGGKWGLPDRIDSDQGTHFTGQVVKEVTKMLKIKWNLHCPYRPQASAQVERANRVIKTRLSKMHQEGIPWVEALPAVLCSMRASPNRTVGLSPHEIITGRPMQMPGSTECQMRELSRVGRLHQKGDTQSSQIPLDGCPHPLVHPYLTVP</sequence>
<dbReference type="InterPro" id="IPR001584">
    <property type="entry name" value="Integrase_cat-core"/>
</dbReference>
<dbReference type="InterPro" id="IPR041577">
    <property type="entry name" value="RT_RNaseH_2"/>
</dbReference>
<dbReference type="InterPro" id="IPR043502">
    <property type="entry name" value="DNA/RNA_pol_sf"/>
</dbReference>
<proteinExistence type="inferred from homology"/>
<dbReference type="Proteomes" id="UP001558613">
    <property type="component" value="Unassembled WGS sequence"/>
</dbReference>
<feature type="domain" description="Reverse transcriptase" evidence="3">
    <location>
        <begin position="1"/>
        <end position="82"/>
    </location>
</feature>
<gene>
    <name evidence="5" type="ORF">QQF64_023621</name>
</gene>
<comment type="caution">
    <text evidence="5">The sequence shown here is derived from an EMBL/GenBank/DDBJ whole genome shotgun (WGS) entry which is preliminary data.</text>
</comment>
<evidence type="ECO:0000259" key="4">
    <source>
        <dbReference type="PROSITE" id="PS50994"/>
    </source>
</evidence>
<dbReference type="PANTHER" id="PTHR33064:SF37">
    <property type="entry name" value="RIBONUCLEASE H"/>
    <property type="match status" value="1"/>
</dbReference>
<dbReference type="EMBL" id="JAYMGO010000003">
    <property type="protein sequence ID" value="KAL1276948.1"/>
    <property type="molecule type" value="Genomic_DNA"/>
</dbReference>